<dbReference type="PANTHER" id="PTHR22916:SF3">
    <property type="entry name" value="UDP-GLCNAC:BETAGAL BETA-1,3-N-ACETYLGLUCOSAMINYLTRANSFERASE-LIKE PROTEIN 1"/>
    <property type="match status" value="1"/>
</dbReference>
<evidence type="ECO:0000259" key="1">
    <source>
        <dbReference type="Pfam" id="PF00535"/>
    </source>
</evidence>
<evidence type="ECO:0000313" key="2">
    <source>
        <dbReference type="EMBL" id="GGI90930.1"/>
    </source>
</evidence>
<dbReference type="PANTHER" id="PTHR22916">
    <property type="entry name" value="GLYCOSYLTRANSFERASE"/>
    <property type="match status" value="1"/>
</dbReference>
<keyword evidence="3" id="KW-1185">Reference proteome</keyword>
<protein>
    <recommendedName>
        <fullName evidence="1">Glycosyltransferase 2-like domain-containing protein</fullName>
    </recommendedName>
</protein>
<dbReference type="Gene3D" id="3.90.550.10">
    <property type="entry name" value="Spore Coat Polysaccharide Biosynthesis Protein SpsA, Chain A"/>
    <property type="match status" value="1"/>
</dbReference>
<sequence length="341" mass="39030">MITRNQGLLSVIIPFRDAERFLTSAVLPFRESLLDGSVELILVDNDSSDGSIELIKGYIEEGLPLRLVTSHQAGPGPARNTGLEHARGDYIAFLDADDQVQPEGLLALCQRMQSSGADLAIFNHCRLYPSGRVSNNRRSDLLENRTPISDLEGKLRLLHNFNVAWNKVYSRSLLDTNGLSFPSGIYEDVPWSISCLYAANRIITEPAVLYTYRQHPSSTLKKQGKPHMVLPDQYQLALDCCRRLGCDRDWADALIERGVAHGLLVAYERTRLNKRHRMQLMRKLIRYISENNGWRVVIGSDRIRPLQRWALFLRMPIVLELERRRSNRQRKLVRKLKNDTT</sequence>
<organism evidence="2 3">
    <name type="scientific">Halopseudomonas pertucinogena</name>
    <dbReference type="NCBI Taxonomy" id="86175"/>
    <lineage>
        <taxon>Bacteria</taxon>
        <taxon>Pseudomonadati</taxon>
        <taxon>Pseudomonadota</taxon>
        <taxon>Gammaproteobacteria</taxon>
        <taxon>Pseudomonadales</taxon>
        <taxon>Pseudomonadaceae</taxon>
        <taxon>Halopseudomonas</taxon>
    </lineage>
</organism>
<accession>A0ABQ2CIF0</accession>
<dbReference type="Pfam" id="PF00535">
    <property type="entry name" value="Glycos_transf_2"/>
    <property type="match status" value="1"/>
</dbReference>
<dbReference type="InterPro" id="IPR029044">
    <property type="entry name" value="Nucleotide-diphossugar_trans"/>
</dbReference>
<proteinExistence type="predicted"/>
<name>A0ABQ2CIF0_9GAMM</name>
<dbReference type="Proteomes" id="UP000633263">
    <property type="component" value="Unassembled WGS sequence"/>
</dbReference>
<gene>
    <name evidence="2" type="ORF">GCM10009083_04230</name>
</gene>
<dbReference type="CDD" id="cd00761">
    <property type="entry name" value="Glyco_tranf_GTA_type"/>
    <property type="match status" value="1"/>
</dbReference>
<dbReference type="InterPro" id="IPR001173">
    <property type="entry name" value="Glyco_trans_2-like"/>
</dbReference>
<evidence type="ECO:0000313" key="3">
    <source>
        <dbReference type="Proteomes" id="UP000633263"/>
    </source>
</evidence>
<dbReference type="EMBL" id="BMNN01000001">
    <property type="protein sequence ID" value="GGI90930.1"/>
    <property type="molecule type" value="Genomic_DNA"/>
</dbReference>
<dbReference type="SUPFAM" id="SSF53448">
    <property type="entry name" value="Nucleotide-diphospho-sugar transferases"/>
    <property type="match status" value="1"/>
</dbReference>
<comment type="caution">
    <text evidence="2">The sequence shown here is derived from an EMBL/GenBank/DDBJ whole genome shotgun (WGS) entry which is preliminary data.</text>
</comment>
<reference evidence="3" key="1">
    <citation type="journal article" date="2019" name="Int. J. Syst. Evol. Microbiol.">
        <title>The Global Catalogue of Microorganisms (GCM) 10K type strain sequencing project: providing services to taxonomists for standard genome sequencing and annotation.</title>
        <authorList>
            <consortium name="The Broad Institute Genomics Platform"/>
            <consortium name="The Broad Institute Genome Sequencing Center for Infectious Disease"/>
            <person name="Wu L."/>
            <person name="Ma J."/>
        </authorList>
    </citation>
    <scope>NUCLEOTIDE SEQUENCE [LARGE SCALE GENOMIC DNA]</scope>
    <source>
        <strain evidence="3">JCM 11590</strain>
    </source>
</reference>
<feature type="domain" description="Glycosyltransferase 2-like" evidence="1">
    <location>
        <begin position="10"/>
        <end position="175"/>
    </location>
</feature>
<dbReference type="RefSeq" id="WP_188634932.1">
    <property type="nucleotide sequence ID" value="NZ_BMNN01000001.1"/>
</dbReference>